<dbReference type="InterPro" id="IPR045238">
    <property type="entry name" value="Tim23-like"/>
</dbReference>
<organism evidence="5 6">
    <name type="scientific">Coptis chinensis</name>
    <dbReference type="NCBI Taxonomy" id="261450"/>
    <lineage>
        <taxon>Eukaryota</taxon>
        <taxon>Viridiplantae</taxon>
        <taxon>Streptophyta</taxon>
        <taxon>Embryophyta</taxon>
        <taxon>Tracheophyta</taxon>
        <taxon>Spermatophyta</taxon>
        <taxon>Magnoliopsida</taxon>
        <taxon>Ranunculales</taxon>
        <taxon>Ranunculaceae</taxon>
        <taxon>Coptidoideae</taxon>
        <taxon>Coptis</taxon>
    </lineage>
</organism>
<dbReference type="Proteomes" id="UP000631114">
    <property type="component" value="Unassembled WGS sequence"/>
</dbReference>
<keyword evidence="2" id="KW-0812">Transmembrane</keyword>
<protein>
    <recommendedName>
        <fullName evidence="7">Mitochondrial import inner membrane translocase subunit TIM23</fullName>
    </recommendedName>
</protein>
<dbReference type="OrthoDB" id="159299at2759"/>
<dbReference type="GO" id="GO:0005744">
    <property type="term" value="C:TIM23 mitochondrial import inner membrane translocase complex"/>
    <property type="evidence" value="ECO:0007669"/>
    <property type="project" value="TreeGrafter"/>
</dbReference>
<evidence type="ECO:0000313" key="6">
    <source>
        <dbReference type="Proteomes" id="UP000631114"/>
    </source>
</evidence>
<evidence type="ECO:0000256" key="1">
    <source>
        <dbReference type="ARBA" id="ARBA00004141"/>
    </source>
</evidence>
<dbReference type="Pfam" id="PF02466">
    <property type="entry name" value="Tim17"/>
    <property type="match status" value="1"/>
</dbReference>
<evidence type="ECO:0000256" key="2">
    <source>
        <dbReference type="ARBA" id="ARBA00022692"/>
    </source>
</evidence>
<dbReference type="PANTHER" id="PTHR15371:SF0">
    <property type="entry name" value="SD19278P"/>
    <property type="match status" value="1"/>
</dbReference>
<evidence type="ECO:0000256" key="3">
    <source>
        <dbReference type="ARBA" id="ARBA00022989"/>
    </source>
</evidence>
<comment type="subcellular location">
    <subcellularLocation>
        <location evidence="1">Membrane</location>
        <topology evidence="1">Multi-pass membrane protein</topology>
    </subcellularLocation>
</comment>
<name>A0A835IWY8_9MAGN</name>
<gene>
    <name evidence="5" type="ORF">IFM89_024379</name>
</gene>
<sequence>MENPNNPKYDLNKIYDLDFLFQEEAGIQRRSWGENVTYYAGSGYLTGILLGGSRGIYEGIKSGEKGESRKIRVSRILNSTGARGSKLGNSLAALGLIYAGLESGIVGYRNTDDVWNNVLAGLGTGAFYKVASGPRTAVVAGVIGGLAAGAVAAGKHVVKRYVPI</sequence>
<comment type="caution">
    <text evidence="5">The sequence shown here is derived from an EMBL/GenBank/DDBJ whole genome shotgun (WGS) entry which is preliminary data.</text>
</comment>
<dbReference type="AlphaFoldDB" id="A0A835IWY8"/>
<reference evidence="5 6" key="1">
    <citation type="submission" date="2020-10" db="EMBL/GenBank/DDBJ databases">
        <title>The Coptis chinensis genome and diversification of protoberbering-type alkaloids.</title>
        <authorList>
            <person name="Wang B."/>
            <person name="Shu S."/>
            <person name="Song C."/>
            <person name="Liu Y."/>
        </authorList>
    </citation>
    <scope>NUCLEOTIDE SEQUENCE [LARGE SCALE GENOMIC DNA]</scope>
    <source>
        <strain evidence="5">HL-2020</strain>
        <tissue evidence="5">Leaf</tissue>
    </source>
</reference>
<proteinExistence type="predicted"/>
<accession>A0A835IWY8</accession>
<dbReference type="EMBL" id="JADFTS010000001">
    <property type="protein sequence ID" value="KAF9625606.1"/>
    <property type="molecule type" value="Genomic_DNA"/>
</dbReference>
<dbReference type="PANTHER" id="PTHR15371">
    <property type="entry name" value="TIM23"/>
    <property type="match status" value="1"/>
</dbReference>
<evidence type="ECO:0000256" key="4">
    <source>
        <dbReference type="ARBA" id="ARBA00023136"/>
    </source>
</evidence>
<keyword evidence="6" id="KW-1185">Reference proteome</keyword>
<dbReference type="GO" id="GO:0030150">
    <property type="term" value="P:protein import into mitochondrial matrix"/>
    <property type="evidence" value="ECO:0007669"/>
    <property type="project" value="TreeGrafter"/>
</dbReference>
<evidence type="ECO:0008006" key="7">
    <source>
        <dbReference type="Google" id="ProtNLM"/>
    </source>
</evidence>
<evidence type="ECO:0000313" key="5">
    <source>
        <dbReference type="EMBL" id="KAF9625606.1"/>
    </source>
</evidence>
<dbReference type="GO" id="GO:0008320">
    <property type="term" value="F:protein transmembrane transporter activity"/>
    <property type="evidence" value="ECO:0007669"/>
    <property type="project" value="TreeGrafter"/>
</dbReference>
<keyword evidence="3" id="KW-1133">Transmembrane helix</keyword>
<keyword evidence="4" id="KW-0472">Membrane</keyword>